<organism evidence="2 3">
    <name type="scientific">Paenimyroides tangerinum</name>
    <dbReference type="NCBI Taxonomy" id="2488728"/>
    <lineage>
        <taxon>Bacteria</taxon>
        <taxon>Pseudomonadati</taxon>
        <taxon>Bacteroidota</taxon>
        <taxon>Flavobacteriia</taxon>
        <taxon>Flavobacteriales</taxon>
        <taxon>Flavobacteriaceae</taxon>
        <taxon>Paenimyroides</taxon>
    </lineage>
</organism>
<sequence>MQLSVIILNYNVKYFLEACIKSVQKAIESLDAEIIVVDNNSTDGSKEMMENMFPEITYIFNNYNAGFPKGNNQGVDIAKGKYICILNPDTIVAENTFTSILNHVKNLSDFGIIGCKLIDGSGNFLPESKRGIPTPWVAFTKVMGLYKFFPKSKLFNQYYAQHLSENENGKVAILVGAFMFLERELYLKVGGFDEGCFMYSDDIDLSYLSLKEGKQNYYYSEVSCIHFKGESTLKDGTYMNRFKEAMQFFYRKHFSSSFLFDIMMNVGISIFAFKKKTEVVKEKYIPNEYVLLSDKSYDTKEINGISIIELSKYEELNSYLEKNKGNKIEILYDSVTFQYSDYIKLLERFKNYGFTFKLKPINSEFFLGSNDKNDRGEVLSLK</sequence>
<dbReference type="PANTHER" id="PTHR43179">
    <property type="entry name" value="RHAMNOSYLTRANSFERASE WBBL"/>
    <property type="match status" value="1"/>
</dbReference>
<dbReference type="InterPro" id="IPR001173">
    <property type="entry name" value="Glyco_trans_2-like"/>
</dbReference>
<dbReference type="SUPFAM" id="SSF53448">
    <property type="entry name" value="Nucleotide-diphospho-sugar transferases"/>
    <property type="match status" value="1"/>
</dbReference>
<dbReference type="GO" id="GO:0016740">
    <property type="term" value="F:transferase activity"/>
    <property type="evidence" value="ECO:0007669"/>
    <property type="project" value="UniProtKB-KW"/>
</dbReference>
<reference evidence="2 3" key="1">
    <citation type="submission" date="2018-11" db="EMBL/GenBank/DDBJ databases">
        <title>Flavobacterium sp. nov., YIM 102701-2 draft genome.</title>
        <authorList>
            <person name="Li G."/>
            <person name="Jiang Y."/>
        </authorList>
    </citation>
    <scope>NUCLEOTIDE SEQUENCE [LARGE SCALE GENOMIC DNA]</scope>
    <source>
        <strain evidence="2 3">YIM 102701-2</strain>
    </source>
</reference>
<evidence type="ECO:0000259" key="1">
    <source>
        <dbReference type="Pfam" id="PF00535"/>
    </source>
</evidence>
<comment type="caution">
    <text evidence="2">The sequence shown here is derived from an EMBL/GenBank/DDBJ whole genome shotgun (WGS) entry which is preliminary data.</text>
</comment>
<protein>
    <submittedName>
        <fullName evidence="2">Glycosyltransferase family 2 protein</fullName>
    </submittedName>
</protein>
<dbReference type="RefSeq" id="WP_125020077.1">
    <property type="nucleotide sequence ID" value="NZ_RQVQ01000047.1"/>
</dbReference>
<dbReference type="InterPro" id="IPR029044">
    <property type="entry name" value="Nucleotide-diphossugar_trans"/>
</dbReference>
<dbReference type="Pfam" id="PF00535">
    <property type="entry name" value="Glycos_transf_2"/>
    <property type="match status" value="1"/>
</dbReference>
<dbReference type="Gene3D" id="3.90.550.10">
    <property type="entry name" value="Spore Coat Polysaccharide Biosynthesis Protein SpsA, Chain A"/>
    <property type="match status" value="1"/>
</dbReference>
<proteinExistence type="predicted"/>
<evidence type="ECO:0000313" key="2">
    <source>
        <dbReference type="EMBL" id="RRJ87773.1"/>
    </source>
</evidence>
<gene>
    <name evidence="2" type="ORF">EG240_14510</name>
</gene>
<dbReference type="OrthoDB" id="9771846at2"/>
<dbReference type="PANTHER" id="PTHR43179:SF7">
    <property type="entry name" value="RHAMNOSYLTRANSFERASE WBBL"/>
    <property type="match status" value="1"/>
</dbReference>
<dbReference type="EMBL" id="RQVQ01000047">
    <property type="protein sequence ID" value="RRJ87773.1"/>
    <property type="molecule type" value="Genomic_DNA"/>
</dbReference>
<dbReference type="Proteomes" id="UP000275719">
    <property type="component" value="Unassembled WGS sequence"/>
</dbReference>
<name>A0A3P3W4N9_9FLAO</name>
<dbReference type="AlphaFoldDB" id="A0A3P3W4N9"/>
<feature type="domain" description="Glycosyltransferase 2-like" evidence="1">
    <location>
        <begin position="4"/>
        <end position="185"/>
    </location>
</feature>
<accession>A0A3P3W4N9</accession>
<dbReference type="CDD" id="cd04186">
    <property type="entry name" value="GT_2_like_c"/>
    <property type="match status" value="1"/>
</dbReference>
<keyword evidence="2" id="KW-0808">Transferase</keyword>
<evidence type="ECO:0000313" key="3">
    <source>
        <dbReference type="Proteomes" id="UP000275719"/>
    </source>
</evidence>
<keyword evidence="3" id="KW-1185">Reference proteome</keyword>